<evidence type="ECO:0000259" key="6">
    <source>
        <dbReference type="Pfam" id="PF25944"/>
    </source>
</evidence>
<feature type="domain" description="Multidrug resistance protein MdtA-like alpha-helical hairpin" evidence="4">
    <location>
        <begin position="104"/>
        <end position="172"/>
    </location>
</feature>
<dbReference type="Gene3D" id="2.40.50.100">
    <property type="match status" value="1"/>
</dbReference>
<proteinExistence type="inferred from homology"/>
<dbReference type="PANTHER" id="PTHR30158:SF3">
    <property type="entry name" value="MULTIDRUG EFFLUX PUMP SUBUNIT ACRA-RELATED"/>
    <property type="match status" value="1"/>
</dbReference>
<dbReference type="Gene3D" id="2.40.30.170">
    <property type="match status" value="1"/>
</dbReference>
<dbReference type="NCBIfam" id="TIGR01730">
    <property type="entry name" value="RND_mfp"/>
    <property type="match status" value="1"/>
</dbReference>
<dbReference type="SUPFAM" id="SSF111369">
    <property type="entry name" value="HlyD-like secretion proteins"/>
    <property type="match status" value="1"/>
</dbReference>
<evidence type="ECO:0000259" key="7">
    <source>
        <dbReference type="Pfam" id="PF25967"/>
    </source>
</evidence>
<gene>
    <name evidence="8" type="ORF">V6255_08550</name>
</gene>
<reference evidence="8 9" key="1">
    <citation type="submission" date="2024-02" db="EMBL/GenBank/DDBJ databases">
        <title>Bacteria isolated from the canopy kelp, Nereocystis luetkeana.</title>
        <authorList>
            <person name="Pfister C.A."/>
            <person name="Younker I.T."/>
            <person name="Light S.H."/>
        </authorList>
    </citation>
    <scope>NUCLEOTIDE SEQUENCE [LARGE SCALE GENOMIC DNA]</scope>
    <source>
        <strain evidence="8 9">TI.2.07</strain>
    </source>
</reference>
<dbReference type="InterPro" id="IPR058627">
    <property type="entry name" value="MdtA-like_C"/>
</dbReference>
<dbReference type="PANTHER" id="PTHR30158">
    <property type="entry name" value="ACRA/E-RELATED COMPONENT OF DRUG EFFLUX TRANSPORTER"/>
    <property type="match status" value="1"/>
</dbReference>
<feature type="compositionally biased region" description="Polar residues" evidence="3">
    <location>
        <begin position="381"/>
        <end position="398"/>
    </location>
</feature>
<dbReference type="Pfam" id="PF25917">
    <property type="entry name" value="BSH_RND"/>
    <property type="match status" value="1"/>
</dbReference>
<dbReference type="Pfam" id="PF25944">
    <property type="entry name" value="Beta-barrel_RND"/>
    <property type="match status" value="1"/>
</dbReference>
<comment type="similarity">
    <text evidence="2">Belongs to the membrane fusion protein (MFP) (TC 8.A.1) family.</text>
</comment>
<feature type="region of interest" description="Disordered" evidence="3">
    <location>
        <begin position="381"/>
        <end position="404"/>
    </location>
</feature>
<dbReference type="Pfam" id="PF25967">
    <property type="entry name" value="RND-MFP_C"/>
    <property type="match status" value="1"/>
</dbReference>
<dbReference type="Gene3D" id="2.40.420.20">
    <property type="match status" value="1"/>
</dbReference>
<dbReference type="InterPro" id="IPR058626">
    <property type="entry name" value="MdtA-like_b-barrel"/>
</dbReference>
<evidence type="ECO:0000259" key="4">
    <source>
        <dbReference type="Pfam" id="PF25876"/>
    </source>
</evidence>
<sequence length="404" mass="44469">MLFVNTLKYSLPLLLTLSILGCGDQTESDKRPVKVIHVDVSPLTYSTLRLSTELPGRITAFKEAEVRPQITGIVKSRLYQEGSYVQAGQVLFQIDDTSYQSAVNSEDAQLKKALTSEKNAKKEMLRYAQLVKKKLSSQQIYDEAESTYLQAKAEVAIRQAALNYANIELSYTKIKAPISGQAGFSEVSEGSLLTSSQSDYITTIIQTDNVYIDMQQSALAFYKIQQEFKKATEENPIVPVTITLEDGTIYNQTGQLEFTDTQTNGSTGTVALRAIIPNPDNSLLAGMYVRAHISMPEARDYIVVSQSIVVRSQSGQPSVFVVDEDNKVVKKSITLGSEVDNKWVVKEGLNAGEKVVINNLSKIKNGLTVIVDSVTKHTTETASKTNIENESSTINPDTNSKDLD</sequence>
<dbReference type="Pfam" id="PF25876">
    <property type="entry name" value="HH_MFP_RND"/>
    <property type="match status" value="1"/>
</dbReference>
<comment type="subcellular location">
    <subcellularLocation>
        <location evidence="1">Cell inner membrane</location>
        <topology evidence="1">Lipid-anchor</topology>
    </subcellularLocation>
</comment>
<feature type="domain" description="Multidrug resistance protein MdtA-like C-terminal permuted SH3" evidence="7">
    <location>
        <begin position="302"/>
        <end position="360"/>
    </location>
</feature>
<evidence type="ECO:0000256" key="3">
    <source>
        <dbReference type="SAM" id="MobiDB-lite"/>
    </source>
</evidence>
<comment type="caution">
    <text evidence="8">The sequence shown here is derived from an EMBL/GenBank/DDBJ whole genome shotgun (WGS) entry which is preliminary data.</text>
</comment>
<feature type="domain" description="Multidrug resistance protein MdtA-like beta-barrel" evidence="6">
    <location>
        <begin position="210"/>
        <end position="294"/>
    </location>
</feature>
<dbReference type="RefSeq" id="WP_341627764.1">
    <property type="nucleotide sequence ID" value="NZ_JBAKBA010000016.1"/>
</dbReference>
<accession>A0ABU9HBL1</accession>
<evidence type="ECO:0000256" key="2">
    <source>
        <dbReference type="ARBA" id="ARBA00009477"/>
    </source>
</evidence>
<dbReference type="InterPro" id="IPR058625">
    <property type="entry name" value="MdtA-like_BSH"/>
</dbReference>
<organism evidence="8 9">
    <name type="scientific">Psychromonas arctica</name>
    <dbReference type="NCBI Taxonomy" id="168275"/>
    <lineage>
        <taxon>Bacteria</taxon>
        <taxon>Pseudomonadati</taxon>
        <taxon>Pseudomonadota</taxon>
        <taxon>Gammaproteobacteria</taxon>
        <taxon>Alteromonadales</taxon>
        <taxon>Psychromonadaceae</taxon>
        <taxon>Psychromonas</taxon>
    </lineage>
</organism>
<dbReference type="InterPro" id="IPR006143">
    <property type="entry name" value="RND_pump_MFP"/>
</dbReference>
<feature type="domain" description="Multidrug resistance protein MdtA-like barrel-sandwich hybrid" evidence="5">
    <location>
        <begin position="63"/>
        <end position="204"/>
    </location>
</feature>
<name>A0ABU9HBL1_9GAMM</name>
<evidence type="ECO:0000259" key="5">
    <source>
        <dbReference type="Pfam" id="PF25917"/>
    </source>
</evidence>
<dbReference type="EMBL" id="JBAKBA010000016">
    <property type="protein sequence ID" value="MEL0659188.1"/>
    <property type="molecule type" value="Genomic_DNA"/>
</dbReference>
<evidence type="ECO:0000256" key="1">
    <source>
        <dbReference type="ARBA" id="ARBA00004519"/>
    </source>
</evidence>
<dbReference type="Proteomes" id="UP001366060">
    <property type="component" value="Unassembled WGS sequence"/>
</dbReference>
<dbReference type="Gene3D" id="1.10.287.470">
    <property type="entry name" value="Helix hairpin bin"/>
    <property type="match status" value="1"/>
</dbReference>
<evidence type="ECO:0000313" key="9">
    <source>
        <dbReference type="Proteomes" id="UP001366060"/>
    </source>
</evidence>
<evidence type="ECO:0000313" key="8">
    <source>
        <dbReference type="EMBL" id="MEL0659188.1"/>
    </source>
</evidence>
<dbReference type="InterPro" id="IPR058624">
    <property type="entry name" value="MdtA-like_HH"/>
</dbReference>
<protein>
    <submittedName>
        <fullName evidence="8">Efflux RND transporter periplasmic adaptor subunit</fullName>
    </submittedName>
</protein>
<keyword evidence="9" id="KW-1185">Reference proteome</keyword>